<feature type="chain" id="PRO_5046157878" description="Gram-positive cocci surface proteins LPxTG domain-containing protein" evidence="3">
    <location>
        <begin position="27"/>
        <end position="300"/>
    </location>
</feature>
<sequence length="300" mass="30054">MRKALTVSAIAVAASMALAVPATAFAADTGPTPSPTSSTAPDDPAPAPQASLSLSKDNGAPGAKVDVVIEPGDLEGAAHVTSDAFGGRVNLTEQADGSWKGTATVKGIERSYYGVTGYVGSTEVDTVKFTVTENNNKPKPSPVVGKSVILLGKSSGRAGDKVAVTLDAPSIGPHNKLDVRSAAFGGRVHLTQGKDGKWHGTATVAKVRNGSYDVTSPIARTVHFKVIGSGSKPHGHGSVQPLAPGDHKTPKGSVDTGMAPAAASATTSHAGAAGLLLGTGVLGAASLAGAFGLRRRKNND</sequence>
<organism evidence="4 5">
    <name type="scientific">Streptomyces justiciae</name>
    <dbReference type="NCBI Taxonomy" id="2780140"/>
    <lineage>
        <taxon>Bacteria</taxon>
        <taxon>Bacillati</taxon>
        <taxon>Actinomycetota</taxon>
        <taxon>Actinomycetes</taxon>
        <taxon>Kitasatosporales</taxon>
        <taxon>Streptomycetaceae</taxon>
        <taxon>Streptomyces</taxon>
    </lineage>
</organism>
<keyword evidence="3" id="KW-0732">Signal</keyword>
<feature type="signal peptide" evidence="3">
    <location>
        <begin position="1"/>
        <end position="26"/>
    </location>
</feature>
<keyword evidence="2" id="KW-1133">Transmembrane helix</keyword>
<dbReference type="EMBL" id="JAVTLL010000030">
    <property type="protein sequence ID" value="MDT7846004.1"/>
    <property type="molecule type" value="Genomic_DNA"/>
</dbReference>
<evidence type="ECO:0000256" key="1">
    <source>
        <dbReference type="SAM" id="MobiDB-lite"/>
    </source>
</evidence>
<gene>
    <name evidence="4" type="ORF">RQC66_35350</name>
</gene>
<proteinExistence type="predicted"/>
<keyword evidence="5" id="KW-1185">Reference proteome</keyword>
<feature type="compositionally biased region" description="Low complexity" evidence="1">
    <location>
        <begin position="28"/>
        <end position="55"/>
    </location>
</feature>
<name>A0ABU3M4X8_9ACTN</name>
<evidence type="ECO:0008006" key="6">
    <source>
        <dbReference type="Google" id="ProtNLM"/>
    </source>
</evidence>
<accession>A0ABU3M4X8</accession>
<reference evidence="5" key="1">
    <citation type="submission" date="2023-07" db="EMBL/GenBank/DDBJ databases">
        <title>Draft genome sequence of the endophytic actinobacterium Streptomyces justiciae WPN32, a potential antibiotic producer.</title>
        <authorList>
            <person name="Yasawong M."/>
            <person name="Pana W."/>
            <person name="Ganta P."/>
            <person name="Santapan N."/>
            <person name="Songngamsuk T."/>
            <person name="Phatcharaharikarn M."/>
            <person name="Kerdtoob S."/>
            <person name="Nantapong N."/>
        </authorList>
    </citation>
    <scope>NUCLEOTIDE SEQUENCE [LARGE SCALE GENOMIC DNA]</scope>
    <source>
        <strain evidence="5">WPN32</strain>
    </source>
</reference>
<feature type="region of interest" description="Disordered" evidence="1">
    <location>
        <begin position="28"/>
        <end position="64"/>
    </location>
</feature>
<protein>
    <recommendedName>
        <fullName evidence="6">Gram-positive cocci surface proteins LPxTG domain-containing protein</fullName>
    </recommendedName>
</protein>
<feature type="transmembrane region" description="Helical" evidence="2">
    <location>
        <begin position="270"/>
        <end position="293"/>
    </location>
</feature>
<dbReference type="Proteomes" id="UP001257948">
    <property type="component" value="Unassembled WGS sequence"/>
</dbReference>
<evidence type="ECO:0000313" key="5">
    <source>
        <dbReference type="Proteomes" id="UP001257948"/>
    </source>
</evidence>
<comment type="caution">
    <text evidence="4">The sequence shown here is derived from an EMBL/GenBank/DDBJ whole genome shotgun (WGS) entry which is preliminary data.</text>
</comment>
<keyword evidence="2" id="KW-0812">Transmembrane</keyword>
<evidence type="ECO:0000256" key="3">
    <source>
        <dbReference type="SAM" id="SignalP"/>
    </source>
</evidence>
<feature type="region of interest" description="Disordered" evidence="1">
    <location>
        <begin position="229"/>
        <end position="260"/>
    </location>
</feature>
<keyword evidence="2" id="KW-0472">Membrane</keyword>
<evidence type="ECO:0000313" key="4">
    <source>
        <dbReference type="EMBL" id="MDT7846004.1"/>
    </source>
</evidence>
<dbReference type="RefSeq" id="WP_314206443.1">
    <property type="nucleotide sequence ID" value="NZ_JAVTLL010000030.1"/>
</dbReference>
<evidence type="ECO:0000256" key="2">
    <source>
        <dbReference type="SAM" id="Phobius"/>
    </source>
</evidence>